<dbReference type="InterPro" id="IPR000182">
    <property type="entry name" value="GNAT_dom"/>
</dbReference>
<dbReference type="InterPro" id="IPR023827">
    <property type="entry name" value="Peptidase_S8_Asp-AS"/>
</dbReference>
<gene>
    <name evidence="5" type="ORF">ADK34_01100</name>
</gene>
<evidence type="ECO:0000313" key="6">
    <source>
        <dbReference type="Proteomes" id="UP000037023"/>
    </source>
</evidence>
<dbReference type="Proteomes" id="UP000037023">
    <property type="component" value="Unassembled WGS sequence"/>
</dbReference>
<organism evidence="5 6">
    <name type="scientific">Streptomyces viridochromogenes</name>
    <dbReference type="NCBI Taxonomy" id="1938"/>
    <lineage>
        <taxon>Bacteria</taxon>
        <taxon>Bacillati</taxon>
        <taxon>Actinomycetota</taxon>
        <taxon>Actinomycetes</taxon>
        <taxon>Kitasatosporales</taxon>
        <taxon>Streptomycetaceae</taxon>
        <taxon>Streptomyces</taxon>
    </lineage>
</organism>
<protein>
    <recommendedName>
        <fullName evidence="4">N-acetyltransferase domain-containing protein</fullName>
    </recommendedName>
</protein>
<evidence type="ECO:0000256" key="2">
    <source>
        <dbReference type="ARBA" id="ARBA00022801"/>
    </source>
</evidence>
<comment type="caution">
    <text evidence="5">The sequence shown here is derived from an EMBL/GenBank/DDBJ whole genome shotgun (WGS) entry which is preliminary data.</text>
</comment>
<dbReference type="RefSeq" id="WP_033202300.1">
    <property type="nucleotide sequence ID" value="NZ_LGUP01000002.1"/>
</dbReference>
<dbReference type="PROSITE" id="PS00136">
    <property type="entry name" value="SUBTILASE_ASP"/>
    <property type="match status" value="1"/>
</dbReference>
<evidence type="ECO:0000259" key="4">
    <source>
        <dbReference type="PROSITE" id="PS51186"/>
    </source>
</evidence>
<feature type="domain" description="N-acetyltransferase" evidence="4">
    <location>
        <begin position="124"/>
        <end position="259"/>
    </location>
</feature>
<feature type="region of interest" description="Disordered" evidence="3">
    <location>
        <begin position="1"/>
        <end position="21"/>
    </location>
</feature>
<evidence type="ECO:0000313" key="5">
    <source>
        <dbReference type="EMBL" id="KOG36561.1"/>
    </source>
</evidence>
<evidence type="ECO:0000256" key="1">
    <source>
        <dbReference type="ARBA" id="ARBA00011073"/>
    </source>
</evidence>
<proteinExistence type="inferred from homology"/>
<dbReference type="AlphaFoldDB" id="A0A0L8LES8"/>
<evidence type="ECO:0000256" key="3">
    <source>
        <dbReference type="SAM" id="MobiDB-lite"/>
    </source>
</evidence>
<sequence length="259" mass="27468">MTTRSTSADGPASLASAEAPMRQARNSAALWIATGRSRGHEVVRRRGFVAADGDERAGLRVLIQESDLDAGELAELGELVRGAAGPVNVEDPFGSTDLSHLGMRSWQMPVMLRRPGPVGEPALEVIKVRRPEDLQAAERIVIDGFELTGFEPYRPGELFPMSFIEQPGVDVFVALHDGVAAGACVSVVDDGVGSHYWVGTSPAFRSRGVGRAVMLGALAHVADLPVTLTASKLGRPLYESLGYTVAAPSTWWASVPATP</sequence>
<dbReference type="InterPro" id="IPR016181">
    <property type="entry name" value="Acyl_CoA_acyltransferase"/>
</dbReference>
<reference evidence="5 6" key="1">
    <citation type="submission" date="2015-06" db="EMBL/GenBank/DDBJ databases">
        <authorList>
            <person name="Hoefler B.C."/>
            <person name="Straight P.D."/>
        </authorList>
    </citation>
    <scope>NUCLEOTIDE SEQUENCE [LARGE SCALE GENOMIC DNA]</scope>
    <source>
        <strain evidence="5 6">NRRL 3427</strain>
    </source>
</reference>
<dbReference type="PATRIC" id="fig|1938.6.peg.232"/>
<comment type="similarity">
    <text evidence="1">Belongs to the peptidase S8 family.</text>
</comment>
<dbReference type="SUPFAM" id="SSF55729">
    <property type="entry name" value="Acyl-CoA N-acyltransferases (Nat)"/>
    <property type="match status" value="1"/>
</dbReference>
<dbReference type="PROSITE" id="PS51186">
    <property type="entry name" value="GNAT"/>
    <property type="match status" value="1"/>
</dbReference>
<dbReference type="GO" id="GO:0016787">
    <property type="term" value="F:hydrolase activity"/>
    <property type="evidence" value="ECO:0007669"/>
    <property type="project" value="UniProtKB-KW"/>
</dbReference>
<dbReference type="EMBL" id="LGUP01000002">
    <property type="protein sequence ID" value="KOG36561.1"/>
    <property type="molecule type" value="Genomic_DNA"/>
</dbReference>
<dbReference type="Gene3D" id="3.40.630.30">
    <property type="match status" value="1"/>
</dbReference>
<name>A0A0L8LES8_STRVR</name>
<keyword evidence="2" id="KW-0378">Hydrolase</keyword>
<dbReference type="Pfam" id="PF13508">
    <property type="entry name" value="Acetyltransf_7"/>
    <property type="match status" value="1"/>
</dbReference>
<accession>A0A0L8LES8</accession>
<dbReference type="CDD" id="cd04301">
    <property type="entry name" value="NAT_SF"/>
    <property type="match status" value="1"/>
</dbReference>
<dbReference type="GO" id="GO:0016747">
    <property type="term" value="F:acyltransferase activity, transferring groups other than amino-acyl groups"/>
    <property type="evidence" value="ECO:0007669"/>
    <property type="project" value="InterPro"/>
</dbReference>